<sequence>MPPRRHTIITRTRPSATYRGPERSGGPSHPPKADTPSPKERGGLKSLAGPDQSTNAMYFSKPPPPPNIACSTY</sequence>
<feature type="region of interest" description="Disordered" evidence="1">
    <location>
        <begin position="1"/>
        <end position="73"/>
    </location>
</feature>
<gene>
    <name evidence="2" type="ORF">PG996_013158</name>
</gene>
<comment type="caution">
    <text evidence="2">The sequence shown here is derived from an EMBL/GenBank/DDBJ whole genome shotgun (WGS) entry which is preliminary data.</text>
</comment>
<reference evidence="2 3" key="1">
    <citation type="submission" date="2023-01" db="EMBL/GenBank/DDBJ databases">
        <title>Analysis of 21 Apiospora genomes using comparative genomics revels a genus with tremendous synthesis potential of carbohydrate active enzymes and secondary metabolites.</title>
        <authorList>
            <person name="Sorensen T."/>
        </authorList>
    </citation>
    <scope>NUCLEOTIDE SEQUENCE [LARGE SCALE GENOMIC DNA]</scope>
    <source>
        <strain evidence="2 3">CBS 83171</strain>
    </source>
</reference>
<proteinExistence type="predicted"/>
<dbReference type="Proteomes" id="UP001446871">
    <property type="component" value="Unassembled WGS sequence"/>
</dbReference>
<organism evidence="2 3">
    <name type="scientific">Apiospora saccharicola</name>
    <dbReference type="NCBI Taxonomy" id="335842"/>
    <lineage>
        <taxon>Eukaryota</taxon>
        <taxon>Fungi</taxon>
        <taxon>Dikarya</taxon>
        <taxon>Ascomycota</taxon>
        <taxon>Pezizomycotina</taxon>
        <taxon>Sordariomycetes</taxon>
        <taxon>Xylariomycetidae</taxon>
        <taxon>Amphisphaeriales</taxon>
        <taxon>Apiosporaceae</taxon>
        <taxon>Apiospora</taxon>
    </lineage>
</organism>
<evidence type="ECO:0000313" key="2">
    <source>
        <dbReference type="EMBL" id="KAK8053857.1"/>
    </source>
</evidence>
<name>A0ABR1U589_9PEZI</name>
<accession>A0ABR1U589</accession>
<evidence type="ECO:0000313" key="3">
    <source>
        <dbReference type="Proteomes" id="UP001446871"/>
    </source>
</evidence>
<dbReference type="EMBL" id="JAQQWM010000008">
    <property type="protein sequence ID" value="KAK8053857.1"/>
    <property type="molecule type" value="Genomic_DNA"/>
</dbReference>
<evidence type="ECO:0000256" key="1">
    <source>
        <dbReference type="SAM" id="MobiDB-lite"/>
    </source>
</evidence>
<protein>
    <submittedName>
        <fullName evidence="2">Uncharacterized protein</fullName>
    </submittedName>
</protein>
<keyword evidence="3" id="KW-1185">Reference proteome</keyword>